<evidence type="ECO:0000313" key="2">
    <source>
        <dbReference type="Proteomes" id="UP000765509"/>
    </source>
</evidence>
<proteinExistence type="predicted"/>
<dbReference type="AlphaFoldDB" id="A0A9Q3FA40"/>
<name>A0A9Q3FA40_9BASI</name>
<comment type="caution">
    <text evidence="1">The sequence shown here is derived from an EMBL/GenBank/DDBJ whole genome shotgun (WGS) entry which is preliminary data.</text>
</comment>
<dbReference type="Proteomes" id="UP000765509">
    <property type="component" value="Unassembled WGS sequence"/>
</dbReference>
<keyword evidence="2" id="KW-1185">Reference proteome</keyword>
<organism evidence="1 2">
    <name type="scientific">Austropuccinia psidii MF-1</name>
    <dbReference type="NCBI Taxonomy" id="1389203"/>
    <lineage>
        <taxon>Eukaryota</taxon>
        <taxon>Fungi</taxon>
        <taxon>Dikarya</taxon>
        <taxon>Basidiomycota</taxon>
        <taxon>Pucciniomycotina</taxon>
        <taxon>Pucciniomycetes</taxon>
        <taxon>Pucciniales</taxon>
        <taxon>Sphaerophragmiaceae</taxon>
        <taxon>Austropuccinia</taxon>
    </lineage>
</organism>
<reference evidence="1" key="1">
    <citation type="submission" date="2021-03" db="EMBL/GenBank/DDBJ databases">
        <title>Draft genome sequence of rust myrtle Austropuccinia psidii MF-1, a brazilian biotype.</title>
        <authorList>
            <person name="Quecine M.C."/>
            <person name="Pachon D.M.R."/>
            <person name="Bonatelli M.L."/>
            <person name="Correr F.H."/>
            <person name="Franceschini L.M."/>
            <person name="Leite T.F."/>
            <person name="Margarido G.R.A."/>
            <person name="Almeida C.A."/>
            <person name="Ferrarezi J.A."/>
            <person name="Labate C.A."/>
        </authorList>
    </citation>
    <scope>NUCLEOTIDE SEQUENCE</scope>
    <source>
        <strain evidence="1">MF-1</strain>
    </source>
</reference>
<gene>
    <name evidence="1" type="ORF">O181_076058</name>
</gene>
<evidence type="ECO:0000313" key="1">
    <source>
        <dbReference type="EMBL" id="MBW0536343.1"/>
    </source>
</evidence>
<accession>A0A9Q3FA40</accession>
<protein>
    <submittedName>
        <fullName evidence="1">Uncharacterized protein</fullName>
    </submittedName>
</protein>
<dbReference type="EMBL" id="AVOT02041076">
    <property type="protein sequence ID" value="MBW0536343.1"/>
    <property type="molecule type" value="Genomic_DNA"/>
</dbReference>
<sequence>MSPVERAIFKSQQETKFINKLIDQHERLIEKDYKALDELIGYKTRREVSLDGMRKKAIKRKAHTVDKEMNKRRRRHKTIDTMYLVDYKRITKRKKALAYK</sequence>